<dbReference type="Pfam" id="PF26011">
    <property type="entry name" value="Beta-barrel_RND_rel"/>
    <property type="match status" value="1"/>
</dbReference>
<reference evidence="4 5" key="1">
    <citation type="submission" date="2019-08" db="EMBL/GenBank/DDBJ databases">
        <title>In-depth cultivation of the pig gut microbiome towards novel bacterial diversity and tailored functional studies.</title>
        <authorList>
            <person name="Wylensek D."/>
            <person name="Hitch T.C.A."/>
            <person name="Clavel T."/>
        </authorList>
    </citation>
    <scope>NUCLEOTIDE SEQUENCE [LARGE SCALE GENOMIC DNA]</scope>
    <source>
        <strain evidence="4 5">WCA-MUC-591-APC-4B</strain>
    </source>
</reference>
<evidence type="ECO:0000313" key="5">
    <source>
        <dbReference type="Proteomes" id="UP000469424"/>
    </source>
</evidence>
<evidence type="ECO:0000256" key="1">
    <source>
        <dbReference type="SAM" id="Phobius"/>
    </source>
</evidence>
<dbReference type="Proteomes" id="UP000469424">
    <property type="component" value="Unassembled WGS sequence"/>
</dbReference>
<evidence type="ECO:0000259" key="2">
    <source>
        <dbReference type="Pfam" id="PF26011"/>
    </source>
</evidence>
<dbReference type="Pfam" id="PF26018">
    <property type="entry name" value="BSH_RND_rel"/>
    <property type="match status" value="1"/>
</dbReference>
<keyword evidence="5" id="KW-1185">Reference proteome</keyword>
<keyword evidence="1" id="KW-0472">Membrane</keyword>
<keyword evidence="1" id="KW-1133">Transmembrane helix</keyword>
<dbReference type="RefSeq" id="WP_154554846.1">
    <property type="nucleotide sequence ID" value="NZ_VUNA01000018.1"/>
</dbReference>
<protein>
    <recommendedName>
        <fullName evidence="6">Membrane fusion protein</fullName>
    </recommendedName>
</protein>
<feature type="domain" description="RND related barrel-sandwich hybrid" evidence="3">
    <location>
        <begin position="60"/>
        <end position="173"/>
    </location>
</feature>
<evidence type="ECO:0008006" key="6">
    <source>
        <dbReference type="Google" id="ProtNLM"/>
    </source>
</evidence>
<evidence type="ECO:0000259" key="3">
    <source>
        <dbReference type="Pfam" id="PF26018"/>
    </source>
</evidence>
<dbReference type="InterPro" id="IPR058709">
    <property type="entry name" value="BSH_RND-rel"/>
</dbReference>
<sequence>MKKKWIWWGIYIIAVIILAVIIYVVPSLMGLLDTTYTIESGTVQVKDSVDDAWIIRDDTVYSAKEDASMDAFVKDGTLVKGKSRVAALKAGGSQTLGPKYMKLSHKLGNSMKATDGTVSSGGYVSYSADGYEGTLNSSVLDEVTEKTLNSVSNDSLDLSGSSCAAGQPIFRITKNGTWWLVFFADADQAKKYTVGGKVQTTLEDKTLETTVRSVQKDGDRRRIVLSCKEYHPSYRTERKVSLENVTESDSGLLVETRSIVKIKDREGVLVLDKVGRKHFTPIQIKASNGETAAVYEDLYMNSKGEFVETVNNYDEVVKSPSTKDIKEAKKNLN</sequence>
<gene>
    <name evidence="4" type="ORF">FYJ65_08185</name>
</gene>
<feature type="transmembrane region" description="Helical" evidence="1">
    <location>
        <begin position="6"/>
        <end position="25"/>
    </location>
</feature>
<accession>A0A6N7X6W9</accession>
<dbReference type="AlphaFoldDB" id="A0A6N7X6W9"/>
<keyword evidence="1" id="KW-0812">Transmembrane</keyword>
<feature type="domain" description="RND related beta-barrel" evidence="2">
    <location>
        <begin position="178"/>
        <end position="243"/>
    </location>
</feature>
<evidence type="ECO:0000313" key="4">
    <source>
        <dbReference type="EMBL" id="MST71282.1"/>
    </source>
</evidence>
<organism evidence="4 5">
    <name type="scientific">Mogibacterium kristiansenii</name>
    <dbReference type="NCBI Taxonomy" id="2606708"/>
    <lineage>
        <taxon>Bacteria</taxon>
        <taxon>Bacillati</taxon>
        <taxon>Bacillota</taxon>
        <taxon>Clostridia</taxon>
        <taxon>Peptostreptococcales</taxon>
        <taxon>Anaerovoracaceae</taxon>
        <taxon>Mogibacterium</taxon>
    </lineage>
</organism>
<comment type="caution">
    <text evidence="4">The sequence shown here is derived from an EMBL/GenBank/DDBJ whole genome shotgun (WGS) entry which is preliminary data.</text>
</comment>
<name>A0A6N7X6W9_9FIRM</name>
<dbReference type="EMBL" id="VUNA01000018">
    <property type="protein sequence ID" value="MST71282.1"/>
    <property type="molecule type" value="Genomic_DNA"/>
</dbReference>
<dbReference type="InterPro" id="IPR058729">
    <property type="entry name" value="Beta-barrel_RND-rel"/>
</dbReference>
<proteinExistence type="predicted"/>